<feature type="domain" description="Retrotransposon gag" evidence="2">
    <location>
        <begin position="4"/>
        <end position="44"/>
    </location>
</feature>
<accession>A0A6P5NBG2</accession>
<sequence>MIIQGESETLYEYWKHFNNLLNACPHHMIDKLVLISYFTQGMKPQDKTTLDGASNGSLKKYKTTEEAWQLIADLVESARNHKHNRNNHPKAVAEVSSSSENNALTQSICEMTNLLKQIYLGQQQSQPPSPQHSQQLVSQRVCGICTDYSHYTDECPQLQHENNTVAATHNFYDRPNQGYYQQGGNYNQGGNFNQGKPSSILLGRPLLKTSKFKSDAFSGTYSFEIDGRAVSFNLNEAMKHPPEGHSIFQCDIIDETIAVVHQEEVEEAHMEQGPSVGNPSEHNEDIIPSPLALDDPVPSQE</sequence>
<protein>
    <submittedName>
        <fullName evidence="4">Uncharacterized protein LOC110278583</fullName>
    </submittedName>
</protein>
<dbReference type="InterPro" id="IPR005162">
    <property type="entry name" value="Retrotrans_gag_dom"/>
</dbReference>
<evidence type="ECO:0000313" key="4">
    <source>
        <dbReference type="RefSeq" id="XP_020992488.1"/>
    </source>
</evidence>
<dbReference type="RefSeq" id="XP_020992488.1">
    <property type="nucleotide sequence ID" value="XM_021136829.1"/>
</dbReference>
<evidence type="ECO:0000259" key="2">
    <source>
        <dbReference type="Pfam" id="PF03732"/>
    </source>
</evidence>
<dbReference type="Proteomes" id="UP000515211">
    <property type="component" value="Chromosome 3"/>
</dbReference>
<reference evidence="4" key="2">
    <citation type="submission" date="2025-08" db="UniProtKB">
        <authorList>
            <consortium name="RefSeq"/>
        </authorList>
    </citation>
    <scope>IDENTIFICATION</scope>
    <source>
        <tissue evidence="4">Whole plant</tissue>
    </source>
</reference>
<dbReference type="KEGG" id="adu:110278583"/>
<dbReference type="PANTHER" id="PTHR33223:SF6">
    <property type="entry name" value="CCHC-TYPE DOMAIN-CONTAINING PROTEIN"/>
    <property type="match status" value="1"/>
</dbReference>
<dbReference type="Pfam" id="PF03732">
    <property type="entry name" value="Retrotrans_gag"/>
    <property type="match status" value="1"/>
</dbReference>
<dbReference type="AlphaFoldDB" id="A0A6P5NBG2"/>
<evidence type="ECO:0000256" key="1">
    <source>
        <dbReference type="SAM" id="MobiDB-lite"/>
    </source>
</evidence>
<evidence type="ECO:0000313" key="3">
    <source>
        <dbReference type="Proteomes" id="UP000515211"/>
    </source>
</evidence>
<dbReference type="GeneID" id="110278583"/>
<dbReference type="PANTHER" id="PTHR33223">
    <property type="entry name" value="CCHC-TYPE DOMAIN-CONTAINING PROTEIN"/>
    <property type="match status" value="1"/>
</dbReference>
<name>A0A6P5NBG2_ARADU</name>
<reference evidence="3" key="1">
    <citation type="journal article" date="2016" name="Nat. Genet.">
        <title>The genome sequences of Arachis duranensis and Arachis ipaensis, the diploid ancestors of cultivated peanut.</title>
        <authorList>
            <person name="Bertioli D.J."/>
            <person name="Cannon S.B."/>
            <person name="Froenicke L."/>
            <person name="Huang G."/>
            <person name="Farmer A.D."/>
            <person name="Cannon E.K."/>
            <person name="Liu X."/>
            <person name="Gao D."/>
            <person name="Clevenger J."/>
            <person name="Dash S."/>
            <person name="Ren L."/>
            <person name="Moretzsohn M.C."/>
            <person name="Shirasawa K."/>
            <person name="Huang W."/>
            <person name="Vidigal B."/>
            <person name="Abernathy B."/>
            <person name="Chu Y."/>
            <person name="Niederhuth C.E."/>
            <person name="Umale P."/>
            <person name="Araujo A.C."/>
            <person name="Kozik A."/>
            <person name="Kim K.D."/>
            <person name="Burow M.D."/>
            <person name="Varshney R.K."/>
            <person name="Wang X."/>
            <person name="Zhang X."/>
            <person name="Barkley N."/>
            <person name="Guimaraes P.M."/>
            <person name="Isobe S."/>
            <person name="Guo B."/>
            <person name="Liao B."/>
            <person name="Stalker H.T."/>
            <person name="Schmitz R.J."/>
            <person name="Scheffler B.E."/>
            <person name="Leal-Bertioli S.C."/>
            <person name="Xun X."/>
            <person name="Jackson S.A."/>
            <person name="Michelmore R."/>
            <person name="Ozias-Akins P."/>
        </authorList>
    </citation>
    <scope>NUCLEOTIDE SEQUENCE [LARGE SCALE GENOMIC DNA]</scope>
    <source>
        <strain evidence="3">cv. V14167</strain>
    </source>
</reference>
<gene>
    <name evidence="4" type="primary">LOC110278583</name>
</gene>
<feature type="region of interest" description="Disordered" evidence="1">
    <location>
        <begin position="266"/>
        <end position="301"/>
    </location>
</feature>
<proteinExistence type="predicted"/>
<keyword evidence="3" id="KW-1185">Reference proteome</keyword>
<organism evidence="3 4">
    <name type="scientific">Arachis duranensis</name>
    <name type="common">Wild peanut</name>
    <dbReference type="NCBI Taxonomy" id="130453"/>
    <lineage>
        <taxon>Eukaryota</taxon>
        <taxon>Viridiplantae</taxon>
        <taxon>Streptophyta</taxon>
        <taxon>Embryophyta</taxon>
        <taxon>Tracheophyta</taxon>
        <taxon>Spermatophyta</taxon>
        <taxon>Magnoliopsida</taxon>
        <taxon>eudicotyledons</taxon>
        <taxon>Gunneridae</taxon>
        <taxon>Pentapetalae</taxon>
        <taxon>rosids</taxon>
        <taxon>fabids</taxon>
        <taxon>Fabales</taxon>
        <taxon>Fabaceae</taxon>
        <taxon>Papilionoideae</taxon>
        <taxon>50 kb inversion clade</taxon>
        <taxon>dalbergioids sensu lato</taxon>
        <taxon>Dalbergieae</taxon>
        <taxon>Pterocarpus clade</taxon>
        <taxon>Arachis</taxon>
    </lineage>
</organism>